<evidence type="ECO:0000313" key="3">
    <source>
        <dbReference type="Proteomes" id="UP000185812"/>
    </source>
</evidence>
<organism evidence="2 3">
    <name type="scientific">Rhodothermus profundi</name>
    <dbReference type="NCBI Taxonomy" id="633813"/>
    <lineage>
        <taxon>Bacteria</taxon>
        <taxon>Pseudomonadati</taxon>
        <taxon>Rhodothermota</taxon>
        <taxon>Rhodothermia</taxon>
        <taxon>Rhodothermales</taxon>
        <taxon>Rhodothermaceae</taxon>
        <taxon>Rhodothermus</taxon>
    </lineage>
</organism>
<evidence type="ECO:0000256" key="1">
    <source>
        <dbReference type="SAM" id="Phobius"/>
    </source>
</evidence>
<keyword evidence="1" id="KW-1133">Transmembrane helix</keyword>
<keyword evidence="3" id="KW-1185">Reference proteome</keyword>
<dbReference type="RefSeq" id="WP_072715416.1">
    <property type="nucleotide sequence ID" value="NZ_FRAU01000004.1"/>
</dbReference>
<keyword evidence="1" id="KW-0812">Transmembrane</keyword>
<keyword evidence="1" id="KW-0472">Membrane</keyword>
<feature type="transmembrane region" description="Helical" evidence="1">
    <location>
        <begin position="88"/>
        <end position="108"/>
    </location>
</feature>
<gene>
    <name evidence="2" type="ORF">SAMN04488087_1573</name>
</gene>
<protein>
    <submittedName>
        <fullName evidence="2">Uncharacterized protein</fullName>
    </submittedName>
</protein>
<accession>A0A1M6TX41</accession>
<dbReference type="OrthoDB" id="9901651at2"/>
<dbReference type="STRING" id="633813.SAMN04488087_1573"/>
<feature type="transmembrane region" description="Helical" evidence="1">
    <location>
        <begin position="57"/>
        <end position="76"/>
    </location>
</feature>
<proteinExistence type="predicted"/>
<reference evidence="3" key="1">
    <citation type="submission" date="2016-11" db="EMBL/GenBank/DDBJ databases">
        <authorList>
            <person name="Varghese N."/>
            <person name="Submissions S."/>
        </authorList>
    </citation>
    <scope>NUCLEOTIDE SEQUENCE [LARGE SCALE GENOMIC DNA]</scope>
    <source>
        <strain evidence="3">DSM 22212</strain>
    </source>
</reference>
<feature type="transmembrane region" description="Helical" evidence="1">
    <location>
        <begin position="120"/>
        <end position="144"/>
    </location>
</feature>
<dbReference type="AlphaFoldDB" id="A0A1M6TX41"/>
<evidence type="ECO:0000313" key="2">
    <source>
        <dbReference type="EMBL" id="SHK61509.1"/>
    </source>
</evidence>
<dbReference type="EMBL" id="FRAU01000004">
    <property type="protein sequence ID" value="SHK61509.1"/>
    <property type="molecule type" value="Genomic_DNA"/>
</dbReference>
<name>A0A1M6TX41_9BACT</name>
<sequence>MASHNVDLMPRVNGAAESPTLLPAGWRGLSRGQRLWRFIKSLYYASSPSWRLLKSGALFFFGFFCWAIGNLLHAYLPDVYWPNLLIVYGALLFWFGPLTHLVFVPHLLPWLRRQRRHRALHWLGGHFTATLLTVFFTTVVLLSLNPPDFVVLDVRGRLHGTSTQAAAELAAHPPELTCRRARHQITCTLTYVPATVTRIEVTSGPRRLLQLNAQETTFTLSEQDLTEVLGQREFRVTLYDRRGQQLREFVRTTAFL</sequence>
<dbReference type="Proteomes" id="UP000185812">
    <property type="component" value="Unassembled WGS sequence"/>
</dbReference>